<comment type="caution">
    <text evidence="1">The sequence shown here is derived from an EMBL/GenBank/DDBJ whole genome shotgun (WGS) entry which is preliminary data.</text>
</comment>
<dbReference type="EMBL" id="JBBWWT010000004">
    <property type="protein sequence ID" value="MEL1264928.1"/>
    <property type="molecule type" value="Genomic_DNA"/>
</dbReference>
<dbReference type="PROSITE" id="PS51257">
    <property type="entry name" value="PROKAR_LIPOPROTEIN"/>
    <property type="match status" value="1"/>
</dbReference>
<accession>A0ABU9J119</accession>
<gene>
    <name evidence="1" type="ORF">AAD027_11185</name>
</gene>
<name>A0ABU9J119_9GAMM</name>
<evidence type="ECO:0000313" key="2">
    <source>
        <dbReference type="Proteomes" id="UP001459204"/>
    </source>
</evidence>
<dbReference type="Proteomes" id="UP001459204">
    <property type="component" value="Unassembled WGS sequence"/>
</dbReference>
<dbReference type="RefSeq" id="WP_341726107.1">
    <property type="nucleotide sequence ID" value="NZ_JBBWWT010000004.1"/>
</dbReference>
<proteinExistence type="predicted"/>
<keyword evidence="2" id="KW-1185">Reference proteome</keyword>
<evidence type="ECO:0008006" key="3">
    <source>
        <dbReference type="Google" id="ProtNLM"/>
    </source>
</evidence>
<evidence type="ECO:0000313" key="1">
    <source>
        <dbReference type="EMBL" id="MEL1264928.1"/>
    </source>
</evidence>
<organism evidence="1 2">
    <name type="scientific">Pseudoxanthomonas putridarboris</name>
    <dbReference type="NCBI Taxonomy" id="752605"/>
    <lineage>
        <taxon>Bacteria</taxon>
        <taxon>Pseudomonadati</taxon>
        <taxon>Pseudomonadota</taxon>
        <taxon>Gammaproteobacteria</taxon>
        <taxon>Lysobacterales</taxon>
        <taxon>Lysobacteraceae</taxon>
        <taxon>Pseudoxanthomonas</taxon>
    </lineage>
</organism>
<reference evidence="1 2" key="1">
    <citation type="submission" date="2024-04" db="EMBL/GenBank/DDBJ databases">
        <title>Draft genome sequence of Pseudoxanthomonas putridarboris WD12.</title>
        <authorList>
            <person name="Oh J."/>
        </authorList>
    </citation>
    <scope>NUCLEOTIDE SEQUENCE [LARGE SCALE GENOMIC DNA]</scope>
    <source>
        <strain evidence="1 2">WD12</strain>
    </source>
</reference>
<protein>
    <recommendedName>
        <fullName evidence="3">Lipoprotein</fullName>
    </recommendedName>
</protein>
<sequence>MTIFRNPAIALSAALALTACGGSKPSDADAQKAITATFERAMGSAVQVREYRDFDLSGCRKSETADGVVCDVGGSIVLDIAGTPQVRPFVEPVRFSKASGTWTAHRP</sequence>